<evidence type="ECO:0000256" key="5">
    <source>
        <dbReference type="PIRSR" id="PIRSR036492-1"/>
    </source>
</evidence>
<dbReference type="RefSeq" id="WP_012163534.1">
    <property type="nucleotide sequence ID" value="NC_009925.1"/>
</dbReference>
<dbReference type="PANTHER" id="PTHR43570">
    <property type="entry name" value="ALDEHYDE DEHYDROGENASE"/>
    <property type="match status" value="1"/>
</dbReference>
<proteinExistence type="inferred from homology"/>
<evidence type="ECO:0000259" key="8">
    <source>
        <dbReference type="Pfam" id="PF00171"/>
    </source>
</evidence>
<keyword evidence="2 4" id="KW-0560">Oxidoreductase</keyword>
<dbReference type="InterPro" id="IPR016161">
    <property type="entry name" value="Ald_DH/histidinol_DH"/>
</dbReference>
<evidence type="ECO:0000256" key="4">
    <source>
        <dbReference type="PIRNR" id="PIRNR036492"/>
    </source>
</evidence>
<protein>
    <recommendedName>
        <fullName evidence="4">Aldehyde dehydrogenase</fullName>
    </recommendedName>
</protein>
<evidence type="ECO:0000313" key="10">
    <source>
        <dbReference type="Proteomes" id="UP000000268"/>
    </source>
</evidence>
<evidence type="ECO:0000256" key="6">
    <source>
        <dbReference type="PROSITE-ProRule" id="PRU10007"/>
    </source>
</evidence>
<dbReference type="EMBL" id="CP000828">
    <property type="protein sequence ID" value="ABW28106.1"/>
    <property type="molecule type" value="Genomic_DNA"/>
</dbReference>
<name>B0CDN7_ACAM1</name>
<dbReference type="HOGENOM" id="CLU_005391_3_1_3"/>
<evidence type="ECO:0000313" key="9">
    <source>
        <dbReference type="EMBL" id="ABW28106.1"/>
    </source>
</evidence>
<dbReference type="FunFam" id="3.40.309.10:FF:000003">
    <property type="entry name" value="Aldehyde dehydrogenase"/>
    <property type="match status" value="1"/>
</dbReference>
<dbReference type="InterPro" id="IPR015590">
    <property type="entry name" value="Aldehyde_DH_dom"/>
</dbReference>
<evidence type="ECO:0000256" key="2">
    <source>
        <dbReference type="ARBA" id="ARBA00023002"/>
    </source>
</evidence>
<reference evidence="9 10" key="1">
    <citation type="journal article" date="2008" name="Proc. Natl. Acad. Sci. U.S.A.">
        <title>Niche adaptation and genome expansion in the chlorophyll d-producing cyanobacterium Acaryochloris marina.</title>
        <authorList>
            <person name="Swingley W.D."/>
            <person name="Chen M."/>
            <person name="Cheung P.C."/>
            <person name="Conrad A.L."/>
            <person name="Dejesa L.C."/>
            <person name="Hao J."/>
            <person name="Honchak B.M."/>
            <person name="Karbach L.E."/>
            <person name="Kurdoglu A."/>
            <person name="Lahiri S."/>
            <person name="Mastrian S.D."/>
            <person name="Miyashita H."/>
            <person name="Page L."/>
            <person name="Ramakrishna P."/>
            <person name="Satoh S."/>
            <person name="Sattley W.M."/>
            <person name="Shimada Y."/>
            <person name="Taylor H.L."/>
            <person name="Tomo T."/>
            <person name="Tsuchiya T."/>
            <person name="Wang Z.T."/>
            <person name="Raymond J."/>
            <person name="Mimuro M."/>
            <person name="Blankenship R.E."/>
            <person name="Touchman J.W."/>
        </authorList>
    </citation>
    <scope>NUCLEOTIDE SEQUENCE [LARGE SCALE GENOMIC DNA]</scope>
    <source>
        <strain evidence="10">MBIC 11017</strain>
    </source>
</reference>
<dbReference type="Gene3D" id="3.40.605.10">
    <property type="entry name" value="Aldehyde Dehydrogenase, Chain A, domain 1"/>
    <property type="match status" value="1"/>
</dbReference>
<comment type="similarity">
    <text evidence="1 4 7">Belongs to the aldehyde dehydrogenase family.</text>
</comment>
<keyword evidence="3" id="KW-0520">NAD</keyword>
<dbReference type="STRING" id="329726.AM1_3110"/>
<dbReference type="eggNOG" id="COG1012">
    <property type="taxonomic scope" value="Bacteria"/>
</dbReference>
<feature type="active site" evidence="5 6">
    <location>
        <position position="214"/>
    </location>
</feature>
<dbReference type="AlphaFoldDB" id="B0CDN7"/>
<dbReference type="InterPro" id="IPR016162">
    <property type="entry name" value="Ald_DH_N"/>
</dbReference>
<dbReference type="Proteomes" id="UP000000268">
    <property type="component" value="Chromosome"/>
</dbReference>
<gene>
    <name evidence="9" type="ordered locus">AM1_3110</name>
</gene>
<dbReference type="GO" id="GO:0005737">
    <property type="term" value="C:cytoplasm"/>
    <property type="evidence" value="ECO:0007669"/>
    <property type="project" value="TreeGrafter"/>
</dbReference>
<dbReference type="PANTHER" id="PTHR43570:SF16">
    <property type="entry name" value="ALDEHYDE DEHYDROGENASE TYPE III, ISOFORM Q"/>
    <property type="match status" value="1"/>
</dbReference>
<dbReference type="PROSITE" id="PS00687">
    <property type="entry name" value="ALDEHYDE_DEHYDR_GLU"/>
    <property type="match status" value="1"/>
</dbReference>
<dbReference type="Pfam" id="PF00171">
    <property type="entry name" value="Aldedh"/>
    <property type="match status" value="1"/>
</dbReference>
<dbReference type="GO" id="GO:0004029">
    <property type="term" value="F:aldehyde dehydrogenase (NAD+) activity"/>
    <property type="evidence" value="ECO:0007669"/>
    <property type="project" value="TreeGrafter"/>
</dbReference>
<feature type="active site" evidence="5">
    <location>
        <position position="248"/>
    </location>
</feature>
<dbReference type="OrthoDB" id="9762913at2"/>
<dbReference type="FunFam" id="3.40.605.10:FF:000004">
    <property type="entry name" value="Aldehyde dehydrogenase"/>
    <property type="match status" value="1"/>
</dbReference>
<keyword evidence="10" id="KW-1185">Reference proteome</keyword>
<evidence type="ECO:0000256" key="7">
    <source>
        <dbReference type="RuleBase" id="RU003345"/>
    </source>
</evidence>
<evidence type="ECO:0000256" key="3">
    <source>
        <dbReference type="ARBA" id="ARBA00023027"/>
    </source>
</evidence>
<evidence type="ECO:0000256" key="1">
    <source>
        <dbReference type="ARBA" id="ARBA00009986"/>
    </source>
</evidence>
<dbReference type="KEGG" id="amr:AM1_3110"/>
<dbReference type="InterPro" id="IPR012394">
    <property type="entry name" value="Aldehyde_DH_NAD(P)"/>
</dbReference>
<dbReference type="CDD" id="cd07136">
    <property type="entry name" value="ALDH_YwdH-P39616"/>
    <property type="match status" value="1"/>
</dbReference>
<dbReference type="Gene3D" id="3.40.309.10">
    <property type="entry name" value="Aldehyde Dehydrogenase, Chain A, domain 2"/>
    <property type="match status" value="1"/>
</dbReference>
<dbReference type="SUPFAM" id="SSF53720">
    <property type="entry name" value="ALDH-like"/>
    <property type="match status" value="1"/>
</dbReference>
<sequence length="462" mass="50824">MTAQLTTSPIQKLVAAQRTYFETGQTKSHEFRLAQLQKLRQVIIERQDDIAAAAKADLGRPTFEAYFEIAALGEIKVAIKQLKTWMKPQRVATGVDVFPGSAWIQPDPLGVVLVIAPWNYPFSLLINPLVGAIAAGNCSILKPSEHAPHNAQVVSKLIGDTFPENYIAVVEGEADTSKQLLAEKFDHIFFTGGTAIGREVMKAAAENLTPVTLELGGKSPCIVDSEIHFEHAAKRIIWGKFINAGQTCVAPDYLLIDHTIKDEFVTYLKQAVHNFYGENPANSPDFGRLINQRHFNRLTQFLDNGEVIVGGQTDPEACYIAPTLIDQVTWDDPIMQEEIFGPILPILTYNTLDEAIAQVNARPKPLALYFFSKNEDKQQQVLTSTSSGGACINETVLHVGVGTLPFGGVGPSGMGSYHGKASFDTFSHQKSVLKRAFWLDLGWRYAPYTVKGLNQVKRIVTG</sequence>
<organism evidence="9 10">
    <name type="scientific">Acaryochloris marina (strain MBIC 11017)</name>
    <dbReference type="NCBI Taxonomy" id="329726"/>
    <lineage>
        <taxon>Bacteria</taxon>
        <taxon>Bacillati</taxon>
        <taxon>Cyanobacteriota</taxon>
        <taxon>Cyanophyceae</taxon>
        <taxon>Acaryochloridales</taxon>
        <taxon>Acaryochloridaceae</taxon>
        <taxon>Acaryochloris</taxon>
    </lineage>
</organism>
<feature type="domain" description="Aldehyde dehydrogenase" evidence="8">
    <location>
        <begin position="5"/>
        <end position="432"/>
    </location>
</feature>
<dbReference type="PROSITE" id="PS00070">
    <property type="entry name" value="ALDEHYDE_DEHYDR_CYS"/>
    <property type="match status" value="1"/>
</dbReference>
<dbReference type="GO" id="GO:0006081">
    <property type="term" value="P:aldehyde metabolic process"/>
    <property type="evidence" value="ECO:0007669"/>
    <property type="project" value="InterPro"/>
</dbReference>
<dbReference type="InterPro" id="IPR029510">
    <property type="entry name" value="Ald_DH_CS_GLU"/>
</dbReference>
<dbReference type="InterPro" id="IPR016160">
    <property type="entry name" value="Ald_DH_CS_CYS"/>
</dbReference>
<dbReference type="InterPro" id="IPR016163">
    <property type="entry name" value="Ald_DH_C"/>
</dbReference>
<accession>B0CDN7</accession>
<dbReference type="PIRSF" id="PIRSF036492">
    <property type="entry name" value="ALDH"/>
    <property type="match status" value="1"/>
</dbReference>